<feature type="compositionally biased region" description="Pro residues" evidence="1">
    <location>
        <begin position="304"/>
        <end position="316"/>
    </location>
</feature>
<feature type="compositionally biased region" description="Polar residues" evidence="1">
    <location>
        <begin position="615"/>
        <end position="626"/>
    </location>
</feature>
<reference evidence="2 3" key="1">
    <citation type="submission" date="2024-02" db="EMBL/GenBank/DDBJ databases">
        <title>Discinaceae phylogenomics.</title>
        <authorList>
            <person name="Dirks A.C."/>
            <person name="James T.Y."/>
        </authorList>
    </citation>
    <scope>NUCLEOTIDE SEQUENCE [LARGE SCALE GENOMIC DNA]</scope>
    <source>
        <strain evidence="2 3">ACD0624</strain>
    </source>
</reference>
<comment type="caution">
    <text evidence="2">The sequence shown here is derived from an EMBL/GenBank/DDBJ whole genome shotgun (WGS) entry which is preliminary data.</text>
</comment>
<dbReference type="Proteomes" id="UP001447188">
    <property type="component" value="Unassembled WGS sequence"/>
</dbReference>
<feature type="compositionally biased region" description="Basic residues" evidence="1">
    <location>
        <begin position="24"/>
        <end position="33"/>
    </location>
</feature>
<feature type="compositionally biased region" description="Basic and acidic residues" evidence="1">
    <location>
        <begin position="525"/>
        <end position="543"/>
    </location>
</feature>
<dbReference type="EMBL" id="JBBBZM010000002">
    <property type="protein sequence ID" value="KAL0640625.1"/>
    <property type="molecule type" value="Genomic_DNA"/>
</dbReference>
<feature type="region of interest" description="Disordered" evidence="1">
    <location>
        <begin position="1"/>
        <end position="157"/>
    </location>
</feature>
<evidence type="ECO:0000256" key="1">
    <source>
        <dbReference type="SAM" id="MobiDB-lite"/>
    </source>
</evidence>
<proteinExistence type="predicted"/>
<evidence type="ECO:0000313" key="2">
    <source>
        <dbReference type="EMBL" id="KAL0640625.1"/>
    </source>
</evidence>
<feature type="compositionally biased region" description="Polar residues" evidence="1">
    <location>
        <begin position="38"/>
        <end position="72"/>
    </location>
</feature>
<protein>
    <submittedName>
        <fullName evidence="2">Uncharacterized protein</fullName>
    </submittedName>
</protein>
<organism evidence="2 3">
    <name type="scientific">Discina gigas</name>
    <dbReference type="NCBI Taxonomy" id="1032678"/>
    <lineage>
        <taxon>Eukaryota</taxon>
        <taxon>Fungi</taxon>
        <taxon>Dikarya</taxon>
        <taxon>Ascomycota</taxon>
        <taxon>Pezizomycotina</taxon>
        <taxon>Pezizomycetes</taxon>
        <taxon>Pezizales</taxon>
        <taxon>Discinaceae</taxon>
        <taxon>Discina</taxon>
    </lineage>
</organism>
<feature type="region of interest" description="Disordered" evidence="1">
    <location>
        <begin position="409"/>
        <end position="544"/>
    </location>
</feature>
<gene>
    <name evidence="2" type="ORF">Q9L58_000294</name>
</gene>
<accession>A0ABR3GXE0</accession>
<feature type="compositionally biased region" description="Low complexity" evidence="1">
    <location>
        <begin position="627"/>
        <end position="641"/>
    </location>
</feature>
<feature type="region of interest" description="Disordered" evidence="1">
    <location>
        <begin position="365"/>
        <end position="396"/>
    </location>
</feature>
<feature type="compositionally biased region" description="Low complexity" evidence="1">
    <location>
        <begin position="485"/>
        <end position="495"/>
    </location>
</feature>
<name>A0ABR3GXE0_9PEZI</name>
<feature type="region of interest" description="Disordered" evidence="1">
    <location>
        <begin position="272"/>
        <end position="322"/>
    </location>
</feature>
<evidence type="ECO:0000313" key="3">
    <source>
        <dbReference type="Proteomes" id="UP001447188"/>
    </source>
</evidence>
<feature type="region of interest" description="Disordered" evidence="1">
    <location>
        <begin position="578"/>
        <end position="735"/>
    </location>
</feature>
<feature type="compositionally biased region" description="Polar residues" evidence="1">
    <location>
        <begin position="142"/>
        <end position="157"/>
    </location>
</feature>
<feature type="compositionally biased region" description="Low complexity" evidence="1">
    <location>
        <begin position="1"/>
        <end position="23"/>
    </location>
</feature>
<feature type="compositionally biased region" description="Polar residues" evidence="1">
    <location>
        <begin position="365"/>
        <end position="381"/>
    </location>
</feature>
<sequence>MPSLMPLLSSSSNAPSSAPVSSKKAAKKLRRKNPPPSLSTNHQKLPSSAGSSTYDLPKSRPSSSRSFHNITSGDGWFATLHNPLPAPLPTPHPNTSTNGRRKSGPNIDYRSQDEFTFRPMTPPESGSPELGYQRPQHHNHHSLPSSGPSAYNSPLTLSKQNSFPIQQTLVSPPSKIVKGRGPDAFKAFSYDSYNNMPVSPPPQSPPANSIPPTYLGTAQYPNNLLQQPPTPQRAQTFPTPLNTDLAPPTAFQLSQMGRTPNGSPILPPLPSFQSGGFGFDLPNTNNNDNRFTQTNTGRQRFKPASPPLPSPGAPPLPERRRPTVFTESGMHSSMLDSPLMESPLIQSPGDYIFHALTAEEPISLPSSAEQTPESSPRMNESPQPPTKGRVRRKSDAVSSFLGGWKLAMMGSSHSSSTLNNEKSTSTSSESDAPPVGVGDGGGWIHRRKGSFSSTRPPSREKSKHGAYAQEYKEFRAQKQAEGTPSKTSSKASSKASSKRSSKDSVSTSPVEGTGVSAILGNSPTKEQKMKGIEVRRNGSDSEGIKTVNIHLASVEPAKIETSEVVSLDVAVRQMNLLEERLSKGRPLSPPDSRDGEKPAPVGTGESDKGYHAGSEYSQTDTTLSTPQNSRQNSAQSSARNSGTSSPAGSINQKSQLHSAPRPSLAKQTTADKGKSRSPLRNEIDSDSVSSSSDEKKERERKNSPRHPASSEFSLGKVKNTGTGLGDLSSGSRPPTPPKPIAKLFVICCRCKYWHDLPSVMYRGMVENGGATRCPYCLHGMEVSCCAGYVFAPLLARTKR</sequence>
<feature type="compositionally biased region" description="Polar residues" evidence="1">
    <location>
        <begin position="282"/>
        <end position="298"/>
    </location>
</feature>
<feature type="compositionally biased region" description="Low complexity" evidence="1">
    <location>
        <begin position="414"/>
        <end position="436"/>
    </location>
</feature>
<feature type="compositionally biased region" description="Polar residues" evidence="1">
    <location>
        <begin position="642"/>
        <end position="657"/>
    </location>
</feature>
<feature type="compositionally biased region" description="Basic and acidic residues" evidence="1">
    <location>
        <begin position="692"/>
        <end position="702"/>
    </location>
</feature>
<keyword evidence="3" id="KW-1185">Reference proteome</keyword>
<feature type="compositionally biased region" description="Basic and acidic residues" evidence="1">
    <location>
        <begin position="669"/>
        <end position="683"/>
    </location>
</feature>